<dbReference type="SUPFAM" id="SSF55031">
    <property type="entry name" value="Bacterial exopeptidase dimerisation domain"/>
    <property type="match status" value="1"/>
</dbReference>
<dbReference type="CDD" id="cd05672">
    <property type="entry name" value="M20_ACY1L2-like"/>
    <property type="match status" value="1"/>
</dbReference>
<dbReference type="PANTHER" id="PTHR30575">
    <property type="entry name" value="PEPTIDASE M20"/>
    <property type="match status" value="1"/>
</dbReference>
<dbReference type="Proteomes" id="UP000813824">
    <property type="component" value="Unassembled WGS sequence"/>
</dbReference>
<comment type="caution">
    <text evidence="3">The sequence shown here is derived from an EMBL/GenBank/DDBJ whole genome shotgun (WGS) entry which is preliminary data.</text>
</comment>
<dbReference type="GO" id="GO:0016805">
    <property type="term" value="F:dipeptidase activity"/>
    <property type="evidence" value="ECO:0007669"/>
    <property type="project" value="TreeGrafter"/>
</dbReference>
<name>A0A8K0UIG2_9AGAR</name>
<keyword evidence="4" id="KW-1185">Reference proteome</keyword>
<dbReference type="Pfam" id="PF07687">
    <property type="entry name" value="M20_dimer"/>
    <property type="match status" value="1"/>
</dbReference>
<accession>A0A8K0UIG2</accession>
<dbReference type="Gene3D" id="3.30.70.360">
    <property type="match status" value="1"/>
</dbReference>
<protein>
    <recommendedName>
        <fullName evidence="2">Peptidase M20 dimerisation domain-containing protein</fullName>
    </recommendedName>
</protein>
<reference evidence="3" key="1">
    <citation type="journal article" date="2021" name="New Phytol.">
        <title>Evolutionary innovations through gain and loss of genes in the ectomycorrhizal Boletales.</title>
        <authorList>
            <person name="Wu G."/>
            <person name="Miyauchi S."/>
            <person name="Morin E."/>
            <person name="Kuo A."/>
            <person name="Drula E."/>
            <person name="Varga T."/>
            <person name="Kohler A."/>
            <person name="Feng B."/>
            <person name="Cao Y."/>
            <person name="Lipzen A."/>
            <person name="Daum C."/>
            <person name="Hundley H."/>
            <person name="Pangilinan J."/>
            <person name="Johnson J."/>
            <person name="Barry K."/>
            <person name="LaButti K."/>
            <person name="Ng V."/>
            <person name="Ahrendt S."/>
            <person name="Min B."/>
            <person name="Choi I.G."/>
            <person name="Park H."/>
            <person name="Plett J.M."/>
            <person name="Magnuson J."/>
            <person name="Spatafora J.W."/>
            <person name="Nagy L.G."/>
            <person name="Henrissat B."/>
            <person name="Grigoriev I.V."/>
            <person name="Yang Z.L."/>
            <person name="Xu J."/>
            <person name="Martin F.M."/>
        </authorList>
    </citation>
    <scope>NUCLEOTIDE SEQUENCE</scope>
    <source>
        <strain evidence="3">KKN 215</strain>
    </source>
</reference>
<dbReference type="InterPro" id="IPR036264">
    <property type="entry name" value="Bact_exopeptidase_dim_dom"/>
</dbReference>
<dbReference type="InterPro" id="IPR017439">
    <property type="entry name" value="Amidohydrolase"/>
</dbReference>
<dbReference type="FunFam" id="3.30.70.360:FF:000004">
    <property type="entry name" value="Peptidase M20 domain-containing protein 2"/>
    <property type="match status" value="1"/>
</dbReference>
<dbReference type="SUPFAM" id="SSF53187">
    <property type="entry name" value="Zn-dependent exopeptidases"/>
    <property type="match status" value="1"/>
</dbReference>
<dbReference type="InterPro" id="IPR011650">
    <property type="entry name" value="Peptidase_M20_dimer"/>
</dbReference>
<proteinExistence type="predicted"/>
<evidence type="ECO:0000256" key="1">
    <source>
        <dbReference type="SAM" id="MobiDB-lite"/>
    </source>
</evidence>
<gene>
    <name evidence="3" type="ORF">BXZ70DRAFT_1036032</name>
</gene>
<dbReference type="InterPro" id="IPR052030">
    <property type="entry name" value="Peptidase_M20/M20A_hydrolases"/>
</dbReference>
<dbReference type="EMBL" id="JAEVFJ010000029">
    <property type="protein sequence ID" value="KAH8093220.1"/>
    <property type="molecule type" value="Genomic_DNA"/>
</dbReference>
<dbReference type="OrthoDB" id="6119954at2759"/>
<dbReference type="AlphaFoldDB" id="A0A8K0UIG2"/>
<sequence>MQGNNQSRCFPRLFTRKSKRNDSLASTSTIVDEPEPLSPSDTFVEKHDQALHSTCLCSGPWTYPSHESPTKDRGYSLNEDPLLHPDIVNTIHATIDQLSPSLRQLSIDIWDHPEHGFEERYAHDVLTRYIAGQGFTVTKHYLGMDTAWRAEYSRGKGGRVIGVNSEMDALPGLGHACGHNLIAVSGIAVAVALKAAIDKHNVSARIILLGTPAEEFGGGKIRLLERGAYKEMDVCVMSHPGPGKPNGAQLQPWMALQNIEIEFTGHSAHAAFAPWEAQNALDAAFLAYSSISVLRQQIKPTCRVHGIVTGRDWEPNVIPDYAKMRWIVRAPTFAEVESLRARVTACFEAAALATGCKLDLKLGEAYHDVRQSPVLGDEFARILNRHLGMTTTISDVTLGASSDWGLVSYTIPSIQPVVNVQIQPNGGNHTPQFAETARTPESHEASMKVAKGLAMTAFRVIDDQAFFHQVKQRFEEDRKHLPQPPSRKT</sequence>
<dbReference type="Gene3D" id="3.40.630.10">
    <property type="entry name" value="Zn peptidases"/>
    <property type="match status" value="1"/>
</dbReference>
<dbReference type="NCBIfam" id="TIGR01891">
    <property type="entry name" value="amidohydrolases"/>
    <property type="match status" value="1"/>
</dbReference>
<organism evidence="3 4">
    <name type="scientific">Cristinia sonorae</name>
    <dbReference type="NCBI Taxonomy" id="1940300"/>
    <lineage>
        <taxon>Eukaryota</taxon>
        <taxon>Fungi</taxon>
        <taxon>Dikarya</taxon>
        <taxon>Basidiomycota</taxon>
        <taxon>Agaricomycotina</taxon>
        <taxon>Agaricomycetes</taxon>
        <taxon>Agaricomycetidae</taxon>
        <taxon>Agaricales</taxon>
        <taxon>Pleurotineae</taxon>
        <taxon>Stephanosporaceae</taxon>
        <taxon>Cristinia</taxon>
    </lineage>
</organism>
<feature type="region of interest" description="Disordered" evidence="1">
    <location>
        <begin position="20"/>
        <end position="40"/>
    </location>
</feature>
<evidence type="ECO:0000313" key="4">
    <source>
        <dbReference type="Proteomes" id="UP000813824"/>
    </source>
</evidence>
<dbReference type="PANTHER" id="PTHR30575:SF0">
    <property type="entry name" value="XAA-ARG DIPEPTIDASE"/>
    <property type="match status" value="1"/>
</dbReference>
<evidence type="ECO:0000313" key="3">
    <source>
        <dbReference type="EMBL" id="KAH8093220.1"/>
    </source>
</evidence>
<evidence type="ECO:0000259" key="2">
    <source>
        <dbReference type="Pfam" id="PF07687"/>
    </source>
</evidence>
<feature type="domain" description="Peptidase M20 dimerisation" evidence="2">
    <location>
        <begin position="259"/>
        <end position="352"/>
    </location>
</feature>